<feature type="domain" description="Ketoreductase" evidence="3">
    <location>
        <begin position="3"/>
        <end position="178"/>
    </location>
</feature>
<dbReference type="InterPro" id="IPR057326">
    <property type="entry name" value="KR_dom"/>
</dbReference>
<dbReference type="CDD" id="cd05333">
    <property type="entry name" value="BKR_SDR_c"/>
    <property type="match status" value="1"/>
</dbReference>
<sequence>MTRVALVTGGTRGIGEAICTTLQAKGYVVIANYAGNDQAAQEFTERTGIPTAKFDVSDFDAVQTAIAGIESEYGAIDVLVNNAGITRDGTMHRMSFDKWDAVIQTNLASCFNTCKAVIDGMRERNFGRIINVGSVNGQAGQYGQVNYAAAKSGIHGFTKALALENAAKGITVNAIAPGYVDTDMVRAVPEDVLVKIIRTIPVGRLGRPEDIANSVAFLVDDESSFITGSTLSINGGQHMY</sequence>
<comment type="similarity">
    <text evidence="1">Belongs to the short-chain dehydrogenases/reductases (SDR) family.</text>
</comment>
<name>A0ABU2ZT66_9ALTE</name>
<dbReference type="InterPro" id="IPR050259">
    <property type="entry name" value="SDR"/>
</dbReference>
<dbReference type="Pfam" id="PF13561">
    <property type="entry name" value="adh_short_C2"/>
    <property type="match status" value="1"/>
</dbReference>
<evidence type="ECO:0000259" key="3">
    <source>
        <dbReference type="SMART" id="SM00822"/>
    </source>
</evidence>
<dbReference type="Proteomes" id="UP001253545">
    <property type="component" value="Unassembled WGS sequence"/>
</dbReference>
<dbReference type="SMART" id="SM00822">
    <property type="entry name" value="PKS_KR"/>
    <property type="match status" value="1"/>
</dbReference>
<dbReference type="SUPFAM" id="SSF51735">
    <property type="entry name" value="NAD(P)-binding Rossmann-fold domains"/>
    <property type="match status" value="1"/>
</dbReference>
<dbReference type="NCBIfam" id="NF009464">
    <property type="entry name" value="PRK12824.1"/>
    <property type="match status" value="1"/>
</dbReference>
<evidence type="ECO:0000313" key="4">
    <source>
        <dbReference type="EMBL" id="MDT0595610.1"/>
    </source>
</evidence>
<evidence type="ECO:0000256" key="1">
    <source>
        <dbReference type="ARBA" id="ARBA00006484"/>
    </source>
</evidence>
<dbReference type="InterPro" id="IPR036291">
    <property type="entry name" value="NAD(P)-bd_dom_sf"/>
</dbReference>
<evidence type="ECO:0000313" key="5">
    <source>
        <dbReference type="Proteomes" id="UP001253545"/>
    </source>
</evidence>
<dbReference type="InterPro" id="IPR020904">
    <property type="entry name" value="Sc_DH/Rdtase_CS"/>
</dbReference>
<dbReference type="PRINTS" id="PR00081">
    <property type="entry name" value="GDHRDH"/>
</dbReference>
<dbReference type="InterPro" id="IPR011283">
    <property type="entry name" value="Acetoacetyl-CoA_reductase"/>
</dbReference>
<dbReference type="PROSITE" id="PS00061">
    <property type="entry name" value="ADH_SHORT"/>
    <property type="match status" value="1"/>
</dbReference>
<accession>A0ABU2ZT66</accession>
<dbReference type="NCBIfam" id="TIGR01829">
    <property type="entry name" value="AcAcCoA_reduct"/>
    <property type="match status" value="1"/>
</dbReference>
<proteinExistence type="inferred from homology"/>
<dbReference type="EMBL" id="JAVRHX010000003">
    <property type="protein sequence ID" value="MDT0595610.1"/>
    <property type="molecule type" value="Genomic_DNA"/>
</dbReference>
<dbReference type="PRINTS" id="PR00080">
    <property type="entry name" value="SDRFAMILY"/>
</dbReference>
<keyword evidence="5" id="KW-1185">Reference proteome</keyword>
<dbReference type="InterPro" id="IPR002347">
    <property type="entry name" value="SDR_fam"/>
</dbReference>
<reference evidence="4 5" key="1">
    <citation type="submission" date="2023-09" db="EMBL/GenBank/DDBJ databases">
        <authorList>
            <person name="Rey-Velasco X."/>
        </authorList>
    </citation>
    <scope>NUCLEOTIDE SEQUENCE [LARGE SCALE GENOMIC DNA]</scope>
    <source>
        <strain evidence="4 5">P117</strain>
    </source>
</reference>
<organism evidence="4 5">
    <name type="scientific">Glaciecola petra</name>
    <dbReference type="NCBI Taxonomy" id="3075602"/>
    <lineage>
        <taxon>Bacteria</taxon>
        <taxon>Pseudomonadati</taxon>
        <taxon>Pseudomonadota</taxon>
        <taxon>Gammaproteobacteria</taxon>
        <taxon>Alteromonadales</taxon>
        <taxon>Alteromonadaceae</taxon>
        <taxon>Glaciecola</taxon>
    </lineage>
</organism>
<dbReference type="RefSeq" id="WP_311369131.1">
    <property type="nucleotide sequence ID" value="NZ_JAVRHX010000003.1"/>
</dbReference>
<protein>
    <submittedName>
        <fullName evidence="4">Acetoacetyl-CoA reductase</fullName>
        <ecNumber evidence="4">1.1.1.36</ecNumber>
    </submittedName>
</protein>
<keyword evidence="2 4" id="KW-0560">Oxidoreductase</keyword>
<dbReference type="NCBIfam" id="NF009466">
    <property type="entry name" value="PRK12826.1-2"/>
    <property type="match status" value="1"/>
</dbReference>
<dbReference type="PANTHER" id="PTHR42879:SF2">
    <property type="entry name" value="3-OXOACYL-[ACYL-CARRIER-PROTEIN] REDUCTASE FABG"/>
    <property type="match status" value="1"/>
</dbReference>
<gene>
    <name evidence="4" type="primary">phbB</name>
    <name evidence="4" type="ORF">RM552_12200</name>
</gene>
<dbReference type="GO" id="GO:0018454">
    <property type="term" value="F:acetoacetyl-CoA reductase activity"/>
    <property type="evidence" value="ECO:0007669"/>
    <property type="project" value="UniProtKB-EC"/>
</dbReference>
<dbReference type="EC" id="1.1.1.36" evidence="4"/>
<comment type="caution">
    <text evidence="4">The sequence shown here is derived from an EMBL/GenBank/DDBJ whole genome shotgun (WGS) entry which is preliminary data.</text>
</comment>
<dbReference type="Gene3D" id="3.40.50.720">
    <property type="entry name" value="NAD(P)-binding Rossmann-like Domain"/>
    <property type="match status" value="1"/>
</dbReference>
<evidence type="ECO:0000256" key="2">
    <source>
        <dbReference type="ARBA" id="ARBA00023002"/>
    </source>
</evidence>
<dbReference type="PANTHER" id="PTHR42879">
    <property type="entry name" value="3-OXOACYL-(ACYL-CARRIER-PROTEIN) REDUCTASE"/>
    <property type="match status" value="1"/>
</dbReference>